<evidence type="ECO:0000256" key="1">
    <source>
        <dbReference type="ARBA" id="ARBA00007963"/>
    </source>
</evidence>
<keyword evidence="7" id="KW-1185">Reference proteome</keyword>
<dbReference type="GO" id="GO:0046872">
    <property type="term" value="F:metal ion binding"/>
    <property type="evidence" value="ECO:0007669"/>
    <property type="project" value="UniProtKB-KW"/>
</dbReference>
<dbReference type="OrthoDB" id="839338at2"/>
<keyword evidence="2" id="KW-0819">tRNA processing</keyword>
<dbReference type="STRING" id="228957.SAMN04488008_104376"/>
<dbReference type="AlphaFoldDB" id="A0A1H7RTZ1"/>
<evidence type="ECO:0000256" key="4">
    <source>
        <dbReference type="ARBA" id="ARBA00022837"/>
    </source>
</evidence>
<dbReference type="InterPro" id="IPR023572">
    <property type="entry name" value="Archease_dom"/>
</dbReference>
<dbReference type="PANTHER" id="PTHR12682">
    <property type="entry name" value="ARCHEASE"/>
    <property type="match status" value="1"/>
</dbReference>
<evidence type="ECO:0000313" key="7">
    <source>
        <dbReference type="Proteomes" id="UP000198990"/>
    </source>
</evidence>
<dbReference type="Pfam" id="PF01951">
    <property type="entry name" value="Archease"/>
    <property type="match status" value="1"/>
</dbReference>
<dbReference type="RefSeq" id="WP_143057814.1">
    <property type="nucleotide sequence ID" value="NZ_FNZN01000004.1"/>
</dbReference>
<dbReference type="InterPro" id="IPR036820">
    <property type="entry name" value="Archease_dom_sf"/>
</dbReference>
<gene>
    <name evidence="6" type="ORF">SAMN04488008_104376</name>
</gene>
<dbReference type="EMBL" id="FNZN01000004">
    <property type="protein sequence ID" value="SEL62887.1"/>
    <property type="molecule type" value="Genomic_DNA"/>
</dbReference>
<evidence type="ECO:0000256" key="3">
    <source>
        <dbReference type="ARBA" id="ARBA00022723"/>
    </source>
</evidence>
<evidence type="ECO:0000259" key="5">
    <source>
        <dbReference type="Pfam" id="PF01951"/>
    </source>
</evidence>
<name>A0A1H7RTZ1_9FLAO</name>
<reference evidence="7" key="1">
    <citation type="submission" date="2016-10" db="EMBL/GenBank/DDBJ databases">
        <authorList>
            <person name="Varghese N."/>
            <person name="Submissions S."/>
        </authorList>
    </citation>
    <scope>NUCLEOTIDE SEQUENCE [LARGE SCALE GENOMIC DNA]</scope>
    <source>
        <strain evidence="7">DSM 16471</strain>
    </source>
</reference>
<keyword evidence="4" id="KW-0106">Calcium</keyword>
<evidence type="ECO:0000256" key="2">
    <source>
        <dbReference type="ARBA" id="ARBA00022694"/>
    </source>
</evidence>
<dbReference type="InterPro" id="IPR002804">
    <property type="entry name" value="Archease"/>
</dbReference>
<comment type="similarity">
    <text evidence="1">Belongs to the archease family.</text>
</comment>
<dbReference type="Proteomes" id="UP000198990">
    <property type="component" value="Unassembled WGS sequence"/>
</dbReference>
<keyword evidence="3" id="KW-0479">Metal-binding</keyword>
<evidence type="ECO:0000313" key="6">
    <source>
        <dbReference type="EMBL" id="SEL62887.1"/>
    </source>
</evidence>
<accession>A0A1H7RTZ1</accession>
<dbReference type="Gene3D" id="3.55.10.10">
    <property type="entry name" value="Archease domain"/>
    <property type="match status" value="1"/>
</dbReference>
<protein>
    <submittedName>
        <fullName evidence="6">SHS2 domain-containing protein</fullName>
    </submittedName>
</protein>
<sequence>MKIEYLSHTADIRMKIEASHLEELFRAGVIGMSNILKDGFCNQNVQFDHKWILEITALDSTCLLIDFLSEVLSASYAEKAVFCEVNFLDFSPHHTIAEIRGKQIQFFDEEIKAVTYHEADVHKNKRDQWVTLVIFDI</sequence>
<proteinExistence type="inferred from homology"/>
<organism evidence="6 7">
    <name type="scientific">Maribacter orientalis</name>
    <dbReference type="NCBI Taxonomy" id="228957"/>
    <lineage>
        <taxon>Bacteria</taxon>
        <taxon>Pseudomonadati</taxon>
        <taxon>Bacteroidota</taxon>
        <taxon>Flavobacteriia</taxon>
        <taxon>Flavobacteriales</taxon>
        <taxon>Flavobacteriaceae</taxon>
        <taxon>Maribacter</taxon>
    </lineage>
</organism>
<feature type="domain" description="Archease" evidence="5">
    <location>
        <begin position="4"/>
        <end position="137"/>
    </location>
</feature>
<dbReference type="PANTHER" id="PTHR12682:SF11">
    <property type="entry name" value="PROTEIN ARCHEASE"/>
    <property type="match status" value="1"/>
</dbReference>
<dbReference type="GO" id="GO:0008033">
    <property type="term" value="P:tRNA processing"/>
    <property type="evidence" value="ECO:0007669"/>
    <property type="project" value="UniProtKB-KW"/>
</dbReference>
<dbReference type="SUPFAM" id="SSF69819">
    <property type="entry name" value="MTH1598-like"/>
    <property type="match status" value="1"/>
</dbReference>